<comment type="catalytic activity">
    <reaction evidence="8">
        <text>adenosine + phosphate = alpha-D-ribose 1-phosphate + adenine</text>
        <dbReference type="Rhea" id="RHEA:27642"/>
        <dbReference type="ChEBI" id="CHEBI:16335"/>
        <dbReference type="ChEBI" id="CHEBI:16708"/>
        <dbReference type="ChEBI" id="CHEBI:43474"/>
        <dbReference type="ChEBI" id="CHEBI:57720"/>
        <dbReference type="EC" id="2.4.2.1"/>
    </reaction>
    <physiologicalReaction direction="left-to-right" evidence="8">
        <dbReference type="Rhea" id="RHEA:27643"/>
    </physiologicalReaction>
</comment>
<dbReference type="Pfam" id="PF02578">
    <property type="entry name" value="Cu-oxidase_4"/>
    <property type="match status" value="1"/>
</dbReference>
<accession>A0A4Q8D1J8</accession>
<protein>
    <recommendedName>
        <fullName evidence="10">Purine nucleoside phosphorylase</fullName>
    </recommendedName>
</protein>
<sequence length="268" mass="27881">MAAVRAGAGLSIRRPDWSAPVTAGFTTRHGGVSRPPWDSLNLATHVGDDPQVVAENRRRLVERAGLPEEPRWLRQIHGNRVVHARDVERDVTEADAVWTDQPGQVCAVLVADCVPILLAAADGSCVAAVHAGWRGLAAGVIPAAIAALPVEPDRLCASVGPCIGEDAYEVGGEVIEQLRAGGVVPEYRAAVEASSAEASGADAGEALGSKPDRYHLDLTATTLAILKDCGVGAATATGLCTYADTENSYSYRRDGATGRLAGFVVKNG</sequence>
<comment type="caution">
    <text evidence="11">The sequence shown here is derived from an EMBL/GenBank/DDBJ whole genome shotgun (WGS) entry which is preliminary data.</text>
</comment>
<evidence type="ECO:0000256" key="10">
    <source>
        <dbReference type="RuleBase" id="RU361274"/>
    </source>
</evidence>
<proteinExistence type="inferred from homology"/>
<keyword evidence="12" id="KW-1185">Reference proteome</keyword>
<evidence type="ECO:0000313" key="11">
    <source>
        <dbReference type="EMBL" id="RZU99130.1"/>
    </source>
</evidence>
<evidence type="ECO:0000256" key="2">
    <source>
        <dbReference type="ARBA" id="ARBA00007353"/>
    </source>
</evidence>
<gene>
    <name evidence="11" type="ORF">EV698_1410</name>
</gene>
<keyword evidence="3" id="KW-0808">Transferase</keyword>
<dbReference type="GO" id="GO:0017061">
    <property type="term" value="F:S-methyl-5-thioadenosine phosphorylase activity"/>
    <property type="evidence" value="ECO:0007669"/>
    <property type="project" value="UniProtKB-EC"/>
</dbReference>
<keyword evidence="6" id="KW-0862">Zinc</keyword>
<evidence type="ECO:0000256" key="8">
    <source>
        <dbReference type="ARBA" id="ARBA00048968"/>
    </source>
</evidence>
<evidence type="ECO:0000256" key="9">
    <source>
        <dbReference type="ARBA" id="ARBA00049893"/>
    </source>
</evidence>
<evidence type="ECO:0000256" key="5">
    <source>
        <dbReference type="ARBA" id="ARBA00022801"/>
    </source>
</evidence>
<dbReference type="SUPFAM" id="SSF64438">
    <property type="entry name" value="CNF1/YfiH-like putative cysteine hydrolases"/>
    <property type="match status" value="1"/>
</dbReference>
<evidence type="ECO:0000256" key="1">
    <source>
        <dbReference type="ARBA" id="ARBA00000553"/>
    </source>
</evidence>
<dbReference type="InterPro" id="IPR038371">
    <property type="entry name" value="Cu_polyphenol_OxRdtase_sf"/>
</dbReference>
<comment type="similarity">
    <text evidence="2 10">Belongs to the purine nucleoside phosphorylase YfiH/LACC1 family.</text>
</comment>
<dbReference type="Proteomes" id="UP000292298">
    <property type="component" value="Unassembled WGS sequence"/>
</dbReference>
<dbReference type="AlphaFoldDB" id="A0A4Q8D1J8"/>
<dbReference type="PANTHER" id="PTHR30616">
    <property type="entry name" value="UNCHARACTERIZED PROTEIN YFIH"/>
    <property type="match status" value="1"/>
</dbReference>
<comment type="catalytic activity">
    <reaction evidence="9">
        <text>S-methyl-5'-thioadenosine + phosphate = 5-(methylsulfanyl)-alpha-D-ribose 1-phosphate + adenine</text>
        <dbReference type="Rhea" id="RHEA:11852"/>
        <dbReference type="ChEBI" id="CHEBI:16708"/>
        <dbReference type="ChEBI" id="CHEBI:17509"/>
        <dbReference type="ChEBI" id="CHEBI:43474"/>
        <dbReference type="ChEBI" id="CHEBI:58533"/>
        <dbReference type="EC" id="2.4.2.28"/>
    </reaction>
    <physiologicalReaction direction="left-to-right" evidence="9">
        <dbReference type="Rhea" id="RHEA:11853"/>
    </physiologicalReaction>
</comment>
<evidence type="ECO:0000256" key="6">
    <source>
        <dbReference type="ARBA" id="ARBA00022833"/>
    </source>
</evidence>
<comment type="catalytic activity">
    <reaction evidence="1">
        <text>inosine + phosphate = alpha-D-ribose 1-phosphate + hypoxanthine</text>
        <dbReference type="Rhea" id="RHEA:27646"/>
        <dbReference type="ChEBI" id="CHEBI:17368"/>
        <dbReference type="ChEBI" id="CHEBI:17596"/>
        <dbReference type="ChEBI" id="CHEBI:43474"/>
        <dbReference type="ChEBI" id="CHEBI:57720"/>
        <dbReference type="EC" id="2.4.2.1"/>
    </reaction>
    <physiologicalReaction direction="left-to-right" evidence="1">
        <dbReference type="Rhea" id="RHEA:27647"/>
    </physiologicalReaction>
</comment>
<dbReference type="NCBIfam" id="TIGR00726">
    <property type="entry name" value="peptidoglycan editing factor PgeF"/>
    <property type="match status" value="1"/>
</dbReference>
<name>A0A4Q8D1J8_9GAMM</name>
<dbReference type="GO" id="GO:0005507">
    <property type="term" value="F:copper ion binding"/>
    <property type="evidence" value="ECO:0007669"/>
    <property type="project" value="TreeGrafter"/>
</dbReference>
<keyword evidence="4" id="KW-0479">Metal-binding</keyword>
<dbReference type="CDD" id="cd16833">
    <property type="entry name" value="YfiH"/>
    <property type="match status" value="1"/>
</dbReference>
<dbReference type="EMBL" id="SHLI01000001">
    <property type="protein sequence ID" value="RZU99130.1"/>
    <property type="molecule type" value="Genomic_DNA"/>
</dbReference>
<dbReference type="InterPro" id="IPR003730">
    <property type="entry name" value="Cu_polyphenol_OxRdtase"/>
</dbReference>
<evidence type="ECO:0000256" key="3">
    <source>
        <dbReference type="ARBA" id="ARBA00022679"/>
    </source>
</evidence>
<dbReference type="InterPro" id="IPR011324">
    <property type="entry name" value="Cytotoxic_necrot_fac-like_cat"/>
</dbReference>
<organism evidence="11 12">
    <name type="scientific">Spiribacter vilamensis</name>
    <dbReference type="NCBI Taxonomy" id="531306"/>
    <lineage>
        <taxon>Bacteria</taxon>
        <taxon>Pseudomonadati</taxon>
        <taxon>Pseudomonadota</taxon>
        <taxon>Gammaproteobacteria</taxon>
        <taxon>Chromatiales</taxon>
        <taxon>Ectothiorhodospiraceae</taxon>
        <taxon>Spiribacter</taxon>
    </lineage>
</organism>
<evidence type="ECO:0000256" key="4">
    <source>
        <dbReference type="ARBA" id="ARBA00022723"/>
    </source>
</evidence>
<evidence type="ECO:0000313" key="12">
    <source>
        <dbReference type="Proteomes" id="UP000292298"/>
    </source>
</evidence>
<dbReference type="Gene3D" id="3.60.140.10">
    <property type="entry name" value="CNF1/YfiH-like putative cysteine hydrolases"/>
    <property type="match status" value="1"/>
</dbReference>
<comment type="catalytic activity">
    <reaction evidence="7">
        <text>adenosine + H2O + H(+) = inosine + NH4(+)</text>
        <dbReference type="Rhea" id="RHEA:24408"/>
        <dbReference type="ChEBI" id="CHEBI:15377"/>
        <dbReference type="ChEBI" id="CHEBI:15378"/>
        <dbReference type="ChEBI" id="CHEBI:16335"/>
        <dbReference type="ChEBI" id="CHEBI:17596"/>
        <dbReference type="ChEBI" id="CHEBI:28938"/>
        <dbReference type="EC" id="3.5.4.4"/>
    </reaction>
    <physiologicalReaction direction="left-to-right" evidence="7">
        <dbReference type="Rhea" id="RHEA:24409"/>
    </physiologicalReaction>
</comment>
<keyword evidence="5" id="KW-0378">Hydrolase</keyword>
<evidence type="ECO:0000256" key="7">
    <source>
        <dbReference type="ARBA" id="ARBA00047989"/>
    </source>
</evidence>
<dbReference type="GO" id="GO:0016787">
    <property type="term" value="F:hydrolase activity"/>
    <property type="evidence" value="ECO:0007669"/>
    <property type="project" value="UniProtKB-KW"/>
</dbReference>
<reference evidence="11 12" key="1">
    <citation type="submission" date="2019-02" db="EMBL/GenBank/DDBJ databases">
        <title>Genomic Encyclopedia of Type Strains, Phase IV (KMG-IV): sequencing the most valuable type-strain genomes for metagenomic binning, comparative biology and taxonomic classification.</title>
        <authorList>
            <person name="Goeker M."/>
        </authorList>
    </citation>
    <scope>NUCLEOTIDE SEQUENCE [LARGE SCALE GENOMIC DNA]</scope>
    <source>
        <strain evidence="11 12">DSM 21056</strain>
    </source>
</reference>
<dbReference type="PANTHER" id="PTHR30616:SF2">
    <property type="entry name" value="PURINE NUCLEOSIDE PHOSPHORYLASE LACC1"/>
    <property type="match status" value="1"/>
</dbReference>